<protein>
    <submittedName>
        <fullName evidence="1">Uncharacterized protein</fullName>
    </submittedName>
</protein>
<proteinExistence type="predicted"/>
<dbReference type="AlphaFoldDB" id="A0A2C6BR15"/>
<sequence length="324" mass="38729">MEFNENNIINQILNDESIEEKKTWLKYVKDIYDTYINTLNNEEIDYMNSENEKVIKEKLFKTSDFSLKINNSDELEIGHCMRENYFRFKNSYSDIVSSKVYEEIEKNILYKEQFLRKLRLLNLIEEPKKEIFSLYDIKIETTEDAIIMDYDKKKEYLLFIKPVNDSVGIIKNKVFSKYQKSIPLNYHIPEIILCMYLYRKPAKIIYIGKNNSDFISEFNFGFKNSFLSINGENSNEINVKDFLEKIECFSKCISEDILPNTIFTNETLNNSQVIDMKNYGIIEDFEVEKLLNGQKYKCFQCNNCKYKTTCENLQEKEKEDFIEY</sequence>
<comment type="caution">
    <text evidence="1">The sequence shown here is derived from an EMBL/GenBank/DDBJ whole genome shotgun (WGS) entry which is preliminary data.</text>
</comment>
<dbReference type="RefSeq" id="WP_098974454.1">
    <property type="nucleotide sequence ID" value="NZ_CP077115.1"/>
</dbReference>
<evidence type="ECO:0000313" key="1">
    <source>
        <dbReference type="EMBL" id="PHI06663.1"/>
    </source>
</evidence>
<accession>A0A2C6BR15</accession>
<evidence type="ECO:0000313" key="2">
    <source>
        <dbReference type="Proteomes" id="UP000224182"/>
    </source>
</evidence>
<dbReference type="EMBL" id="NIRN01000001">
    <property type="protein sequence ID" value="PHI06663.1"/>
    <property type="molecule type" value="Genomic_DNA"/>
</dbReference>
<reference evidence="1 2" key="1">
    <citation type="submission" date="2017-06" db="EMBL/GenBank/DDBJ databases">
        <title>Draft genome sequence of Fusobacterium nucleatum subsp. polymorphum KCOM 1271 (=ChDC F305).</title>
        <authorList>
            <person name="Kook J.-K."/>
            <person name="Park S.-N."/>
            <person name="Lim Y.K."/>
            <person name="Roh H."/>
        </authorList>
    </citation>
    <scope>NUCLEOTIDE SEQUENCE [LARGE SCALE GENOMIC DNA]</scope>
    <source>
        <strain evidence="2">KCOM 1271 (ChDC F305)</strain>
    </source>
</reference>
<organism evidence="1 2">
    <name type="scientific">Fusobacterium nucleatum subsp. polymorphum</name>
    <name type="common">Fusobacterium polymorphum</name>
    <dbReference type="NCBI Taxonomy" id="76857"/>
    <lineage>
        <taxon>Bacteria</taxon>
        <taxon>Fusobacteriati</taxon>
        <taxon>Fusobacteriota</taxon>
        <taxon>Fusobacteriia</taxon>
        <taxon>Fusobacteriales</taxon>
        <taxon>Fusobacteriaceae</taxon>
        <taxon>Fusobacterium</taxon>
    </lineage>
</organism>
<gene>
    <name evidence="1" type="ORF">CBG54_06245</name>
</gene>
<name>A0A2C6BR15_FUSNP</name>
<dbReference type="Proteomes" id="UP000224182">
    <property type="component" value="Unassembled WGS sequence"/>
</dbReference>